<proteinExistence type="predicted"/>
<dbReference type="AlphaFoldDB" id="G4ZLZ6"/>
<name>G4ZLZ6_PHYSP</name>
<protein>
    <submittedName>
        <fullName evidence="1">Uncharacterized protein</fullName>
    </submittedName>
</protein>
<reference evidence="1 2" key="1">
    <citation type="journal article" date="2006" name="Science">
        <title>Phytophthora genome sequences uncover evolutionary origins and mechanisms of pathogenesis.</title>
        <authorList>
            <person name="Tyler B.M."/>
            <person name="Tripathy S."/>
            <person name="Zhang X."/>
            <person name="Dehal P."/>
            <person name="Jiang R.H."/>
            <person name="Aerts A."/>
            <person name="Arredondo F.D."/>
            <person name="Baxter L."/>
            <person name="Bensasson D."/>
            <person name="Beynon J.L."/>
            <person name="Chapman J."/>
            <person name="Damasceno C.M."/>
            <person name="Dorrance A.E."/>
            <person name="Dou D."/>
            <person name="Dickerman A.W."/>
            <person name="Dubchak I.L."/>
            <person name="Garbelotto M."/>
            <person name="Gijzen M."/>
            <person name="Gordon S.G."/>
            <person name="Govers F."/>
            <person name="Grunwald N.J."/>
            <person name="Huang W."/>
            <person name="Ivors K.L."/>
            <person name="Jones R.W."/>
            <person name="Kamoun S."/>
            <person name="Krampis K."/>
            <person name="Lamour K.H."/>
            <person name="Lee M.K."/>
            <person name="McDonald W.H."/>
            <person name="Medina M."/>
            <person name="Meijer H.J."/>
            <person name="Nordberg E.K."/>
            <person name="Maclean D.J."/>
            <person name="Ospina-Giraldo M.D."/>
            <person name="Morris P.F."/>
            <person name="Phuntumart V."/>
            <person name="Putnam N.H."/>
            <person name="Rash S."/>
            <person name="Rose J.K."/>
            <person name="Sakihama Y."/>
            <person name="Salamov A.A."/>
            <person name="Savidor A."/>
            <person name="Scheuring C.F."/>
            <person name="Smith B.M."/>
            <person name="Sobral B.W."/>
            <person name="Terry A."/>
            <person name="Torto-Alalibo T.A."/>
            <person name="Win J."/>
            <person name="Xu Z."/>
            <person name="Zhang H."/>
            <person name="Grigoriev I.V."/>
            <person name="Rokhsar D.S."/>
            <person name="Boore J.L."/>
        </authorList>
    </citation>
    <scope>NUCLEOTIDE SEQUENCE [LARGE SCALE GENOMIC DNA]</scope>
    <source>
        <strain evidence="1 2">P6497</strain>
    </source>
</reference>
<evidence type="ECO:0000313" key="1">
    <source>
        <dbReference type="EMBL" id="EGZ15625.1"/>
    </source>
</evidence>
<dbReference type="RefSeq" id="XP_009529374.1">
    <property type="nucleotide sequence ID" value="XM_009531079.1"/>
</dbReference>
<evidence type="ECO:0000313" key="2">
    <source>
        <dbReference type="Proteomes" id="UP000002640"/>
    </source>
</evidence>
<dbReference type="GeneID" id="20642114"/>
<sequence>MTTTPQALLTVGLAVKNYVGTEVTEKTVKEEWDKFNLMCINLPKDKSSKRLNVLIVCATAYGYHLRLKFAGPHSKSVVYASSASSGDDIINEIILLNLSTPDLRAEFFGLQDDSDLKAVLESMIAKVQERFITTRAQ</sequence>
<dbReference type="KEGG" id="psoj:PHYSODRAFT_302094"/>
<dbReference type="EMBL" id="JH159155">
    <property type="protein sequence ID" value="EGZ15625.1"/>
    <property type="molecule type" value="Genomic_DNA"/>
</dbReference>
<keyword evidence="2" id="KW-1185">Reference proteome</keyword>
<dbReference type="InParanoid" id="G4ZLZ6"/>
<gene>
    <name evidence="1" type="ORF">PHYSODRAFT_302094</name>
</gene>
<dbReference type="Proteomes" id="UP000002640">
    <property type="component" value="Unassembled WGS sequence"/>
</dbReference>
<organism evidence="1 2">
    <name type="scientific">Phytophthora sojae (strain P6497)</name>
    <name type="common">Soybean stem and root rot agent</name>
    <name type="synonym">Phytophthora megasperma f. sp. glycines</name>
    <dbReference type="NCBI Taxonomy" id="1094619"/>
    <lineage>
        <taxon>Eukaryota</taxon>
        <taxon>Sar</taxon>
        <taxon>Stramenopiles</taxon>
        <taxon>Oomycota</taxon>
        <taxon>Peronosporomycetes</taxon>
        <taxon>Peronosporales</taxon>
        <taxon>Peronosporaceae</taxon>
        <taxon>Phytophthora</taxon>
    </lineage>
</organism>
<accession>G4ZLZ6</accession>